<dbReference type="AlphaFoldDB" id="A0A0F9FSY2"/>
<feature type="non-terminal residue" evidence="1">
    <location>
        <position position="1"/>
    </location>
</feature>
<reference evidence="1" key="1">
    <citation type="journal article" date="2015" name="Nature">
        <title>Complex archaea that bridge the gap between prokaryotes and eukaryotes.</title>
        <authorList>
            <person name="Spang A."/>
            <person name="Saw J.H."/>
            <person name="Jorgensen S.L."/>
            <person name="Zaremba-Niedzwiedzka K."/>
            <person name="Martijn J."/>
            <person name="Lind A.E."/>
            <person name="van Eijk R."/>
            <person name="Schleper C."/>
            <person name="Guy L."/>
            <person name="Ettema T.J."/>
        </authorList>
    </citation>
    <scope>NUCLEOTIDE SEQUENCE</scope>
</reference>
<proteinExistence type="predicted"/>
<gene>
    <name evidence="1" type="ORF">LCGC14_1995070</name>
</gene>
<evidence type="ECO:0000313" key="1">
    <source>
        <dbReference type="EMBL" id="KKL81406.1"/>
    </source>
</evidence>
<comment type="caution">
    <text evidence="1">The sequence shown here is derived from an EMBL/GenBank/DDBJ whole genome shotgun (WGS) entry which is preliminary data.</text>
</comment>
<organism evidence="1">
    <name type="scientific">marine sediment metagenome</name>
    <dbReference type="NCBI Taxonomy" id="412755"/>
    <lineage>
        <taxon>unclassified sequences</taxon>
        <taxon>metagenomes</taxon>
        <taxon>ecological metagenomes</taxon>
    </lineage>
</organism>
<dbReference type="EMBL" id="LAZR01022571">
    <property type="protein sequence ID" value="KKL81406.1"/>
    <property type="molecule type" value="Genomic_DNA"/>
</dbReference>
<accession>A0A0F9FSY2</accession>
<name>A0A0F9FSY2_9ZZZZ</name>
<sequence>ITSGQIGEIFTVIRFFNDTGLLEREFSKEEVRYIEKIKRDKLIIANLQDLFKRVTNSLIYYTYGTMLENIFQLFLNYFYSSEISGENISFFYSKEHLIRFLDMYAVYGLRVENLGTVEKFLGHLQANKLGSKDKILDKDSSLTEFNFKNRTHIISLKNIEKNMDNILRSRDHYNFYNLSMVLLGGLGPQGNGFMYSTPRGEVVEICSDRKETEAILVKYKEFLKRQFLVKLREEMINLNINTKNTVKIMDFLSEVLNPKEIISYFKKEAIEKQIKRFLNEIQDSPDFQEVELRDLMSKITKAIIIILRPIDMIDQFKCRMDLIEEGKIKSEDIAKLTSLKGKSHYDVLRERFFFQNQIEWFFRFYSDEIFNYRKQREKMKG</sequence>
<protein>
    <submittedName>
        <fullName evidence="1">Uncharacterized protein</fullName>
    </submittedName>
</protein>